<dbReference type="Pfam" id="PF00512">
    <property type="entry name" value="HisKA"/>
    <property type="match status" value="1"/>
</dbReference>
<dbReference type="GO" id="GO:0000155">
    <property type="term" value="F:phosphorelay sensor kinase activity"/>
    <property type="evidence" value="ECO:0007669"/>
    <property type="project" value="InterPro"/>
</dbReference>
<dbReference type="Gene3D" id="3.40.50.2300">
    <property type="match status" value="1"/>
</dbReference>
<dbReference type="GO" id="GO:0009927">
    <property type="term" value="F:histidine phosphotransfer kinase activity"/>
    <property type="evidence" value="ECO:0007669"/>
    <property type="project" value="TreeGrafter"/>
</dbReference>
<dbReference type="EMBL" id="MCFF01000022">
    <property type="protein sequence ID" value="ORZ13897.1"/>
    <property type="molecule type" value="Genomic_DNA"/>
</dbReference>
<feature type="compositionally biased region" description="Polar residues" evidence="7">
    <location>
        <begin position="1521"/>
        <end position="1530"/>
    </location>
</feature>
<dbReference type="InParanoid" id="A0A1Y2GKL7"/>
<dbReference type="PROSITE" id="PS50110">
    <property type="entry name" value="RESPONSE_REGULATORY"/>
    <property type="match status" value="1"/>
</dbReference>
<dbReference type="SUPFAM" id="SSF55874">
    <property type="entry name" value="ATPase domain of HSP90 chaperone/DNA topoisomerase II/histidine kinase"/>
    <property type="match status" value="1"/>
</dbReference>
<sequence>MSSQNQDVASSPAITAKQRPRFLRALTSPLPALNAFAAQIAGDSAATTHPIQLRPTDSIHDQTDNSDLQDQSSKSKSRSPAQLRTDQQSSSSLQDTVLRSFSSSLLPSFLPSTSSSASNGPTSPTSPTHPRKPVTEMLLKGGRWARGQTSNWTPSFASDSSSSLRSVQRRPSDCVKRPTTLDQGEHNYRDGCASLGLDTISVAANLDYDQTGLHSSVNHLKENGARARRVSESSQNINTTPFKQTGFMIAERLSEFAQRISSRLPNVEQMPTPSPSESSDSSYANFTSPLLLERGMPEMLVSDGPRLACLESEQTCSFKTWDDYLELYGEGRFPNNQNQHHPHPLLGSTYPHFPEYVKETEMPNPPPFLAPPLPPCEEKRLRALYSFQALDSGSDLNFQRVAQLVSTVLGVKGCMICLVDHRRVAIKAQYQAENMECNREFSLSGHAILRHRDDPLIILDASKDWRFKNLPAVVSGPKVRFYAGAALATSDGLNIGSLCIIDPEPRAEFTDQQKRLLIDFAAVVMREMEHWNDQVQLCTRTRMMRDITRWVRGCLDMDSSDVNARSHQVIGRSLDTTLSPSTAATVAASAAISALPLADPVKTVIPSSSDPNLPTPSSSPMLITTNINSDSTPSSSTSRTAVTRGRLQDEAFPVACSMIQGTLIVDAVYLVQVSPSKSFIPANESSVVWNYLGVGTRPKGAIGTVGGDEPVMDMSDWTLTCLASSAKPTEPGIFPNLGKSTQHVRREGKSLICADGGCRPHRVGELHADAVEPHFERDKPIISEMLRYVRQEKKPPPHKPSKCPLYVVSQNFDGHEIDPTTINDTSQNPAIKRISLLCHTFQSTLQELKAGKGSPFKSSIVMPIRGASSSSSNYTRTSSEEPWAYFVVLTSSYTKQFTIHERMYLKNFGSCLITEVLKERMEAADKAKGVFIKSISHELRTPLHIILGTLELLYNNPNETLNDHQLSLIASAEASGKGLIDTINNIIDLADLDPEENSGFEGASRRSSSLPELYTHVAEVDIRDLCEQVAGSTAKACLDKNIIVTPTWSNKSNSVPLSDSASGSTSHASATATNTHSTSDSLHVLHNGSLPEEYANSERSSVESQNAFANAGLRSEQKPTLELLVAMDEPEKDPSRETAWNFLLNLPVTKRILTQLLENALKFTTTGFVEISAVSPPLSTLPLKPPNPDARPILFTVRDTGRGISPEFVQAHLFQRFTQEDPLQVGTGLGLALVKLLVESLGGWLEIWSEGIEGKGCVVRVLIWATPVDNVIKSLKDEPGAWQEKSCRFYTGESAVSTDRLWKIMGERMMCQDLNMNVERGNEQDISPEDMLKNLSDHSPCDLLIFNDDLIRLKAYLLHLVDRHAAAEVNGVAPSKAPTPLLMLTSAATAKKARHLVDAYKVAWKERGHLDYPANVVLMPKPIGPLKLMRCLYTCFEPININDHLQSIEAAETSAKRFNPPPLTRSATVPHITTMALSTHDNRPLSAGTMVKSSFKFPTSTLAMIDIGDLSTSSYSTNGLVPRRASSSVGSDDFVSTSSTNGSSMSSKSKPPRSIRGFAGHKKDTTKVRSKKQPLSEEAVAEVAATATVVEEQRTTDADGHTLVSRGVEYTDQLGALKPVPRVLIVEDNVTNRMILRTFLKKRGVSVVEAENGKLGVERFQEEVWRRQGRSGFEFVLMDLQMPVMDGNLATKRIREFEQSMVKQHGLSMPESNTQDDDDDDISDEKRQKKSVPTSEIRGYRPTAIFALTGLAGEEDKRLAFESGVDGYLTKPVSLKTLGALLSSFHPSHSEQSNP</sequence>
<dbReference type="Pfam" id="PF02518">
    <property type="entry name" value="HATPase_c"/>
    <property type="match status" value="1"/>
</dbReference>
<dbReference type="InterPro" id="IPR011006">
    <property type="entry name" value="CheY-like_superfamily"/>
</dbReference>
<feature type="region of interest" description="Disordered" evidence="7">
    <location>
        <begin position="1052"/>
        <end position="1113"/>
    </location>
</feature>
<dbReference type="OrthoDB" id="21225at2759"/>
<organism evidence="10 11">
    <name type="scientific">Lobosporangium transversale</name>
    <dbReference type="NCBI Taxonomy" id="64571"/>
    <lineage>
        <taxon>Eukaryota</taxon>
        <taxon>Fungi</taxon>
        <taxon>Fungi incertae sedis</taxon>
        <taxon>Mucoromycota</taxon>
        <taxon>Mortierellomycotina</taxon>
        <taxon>Mortierellomycetes</taxon>
        <taxon>Mortierellales</taxon>
        <taxon>Mortierellaceae</taxon>
        <taxon>Lobosporangium</taxon>
    </lineage>
</organism>
<feature type="compositionally biased region" description="Polar residues" evidence="7">
    <location>
        <begin position="1"/>
        <end position="13"/>
    </location>
</feature>
<evidence type="ECO:0000256" key="4">
    <source>
        <dbReference type="ARBA" id="ARBA00022679"/>
    </source>
</evidence>
<feature type="compositionally biased region" description="Low complexity" evidence="7">
    <location>
        <begin position="66"/>
        <end position="95"/>
    </location>
</feature>
<protein>
    <recommendedName>
        <fullName evidence="2">histidine kinase</fullName>
        <ecNumber evidence="2">2.7.13.3</ecNumber>
    </recommendedName>
</protein>
<dbReference type="PROSITE" id="PS50109">
    <property type="entry name" value="HIS_KIN"/>
    <property type="match status" value="1"/>
</dbReference>
<dbReference type="CDD" id="cd17546">
    <property type="entry name" value="REC_hyHK_CKI1_RcsC-like"/>
    <property type="match status" value="1"/>
</dbReference>
<dbReference type="Gene3D" id="3.30.565.10">
    <property type="entry name" value="Histidine kinase-like ATPase, C-terminal domain"/>
    <property type="match status" value="1"/>
</dbReference>
<dbReference type="InterPro" id="IPR003661">
    <property type="entry name" value="HisK_dim/P_dom"/>
</dbReference>
<dbReference type="PANTHER" id="PTHR43047">
    <property type="entry name" value="TWO-COMPONENT HISTIDINE PROTEIN KINASE"/>
    <property type="match status" value="1"/>
</dbReference>
<dbReference type="EC" id="2.7.13.3" evidence="2"/>
<evidence type="ECO:0000259" key="9">
    <source>
        <dbReference type="PROSITE" id="PS50110"/>
    </source>
</evidence>
<feature type="compositionally biased region" description="Low complexity" evidence="7">
    <location>
        <begin position="110"/>
        <end position="128"/>
    </location>
</feature>
<feature type="region of interest" description="Disordered" evidence="7">
    <location>
        <begin position="1703"/>
        <end position="1735"/>
    </location>
</feature>
<reference evidence="10 11" key="1">
    <citation type="submission" date="2016-07" db="EMBL/GenBank/DDBJ databases">
        <title>Pervasive Adenine N6-methylation of Active Genes in Fungi.</title>
        <authorList>
            <consortium name="DOE Joint Genome Institute"/>
            <person name="Mondo S.J."/>
            <person name="Dannebaum R.O."/>
            <person name="Kuo R.C."/>
            <person name="Labutti K."/>
            <person name="Haridas S."/>
            <person name="Kuo A."/>
            <person name="Salamov A."/>
            <person name="Ahrendt S.R."/>
            <person name="Lipzen A."/>
            <person name="Sullivan W."/>
            <person name="Andreopoulos W.B."/>
            <person name="Clum A."/>
            <person name="Lindquist E."/>
            <person name="Daum C."/>
            <person name="Ramamoorthy G.K."/>
            <person name="Gryganskyi A."/>
            <person name="Culley D."/>
            <person name="Magnuson J.K."/>
            <person name="James T.Y."/>
            <person name="O'Malley M.A."/>
            <person name="Stajich J.E."/>
            <person name="Spatafora J.W."/>
            <person name="Visel A."/>
            <person name="Grigoriev I.V."/>
        </authorList>
    </citation>
    <scope>NUCLEOTIDE SEQUENCE [LARGE SCALE GENOMIC DNA]</scope>
    <source>
        <strain evidence="10 11">NRRL 3116</strain>
    </source>
</reference>
<keyword evidence="5" id="KW-0418">Kinase</keyword>
<name>A0A1Y2GKL7_9FUNG</name>
<keyword evidence="4" id="KW-0808">Transferase</keyword>
<feature type="region of interest" description="Disordered" evidence="7">
    <location>
        <begin position="110"/>
        <end position="182"/>
    </location>
</feature>
<feature type="compositionally biased region" description="Acidic residues" evidence="7">
    <location>
        <begin position="1714"/>
        <end position="1723"/>
    </location>
</feature>
<dbReference type="InterPro" id="IPR003594">
    <property type="entry name" value="HATPase_dom"/>
</dbReference>
<feature type="region of interest" description="Disordered" evidence="7">
    <location>
        <begin position="1"/>
        <end position="20"/>
    </location>
</feature>
<dbReference type="Proteomes" id="UP000193648">
    <property type="component" value="Unassembled WGS sequence"/>
</dbReference>
<dbReference type="InterPro" id="IPR036097">
    <property type="entry name" value="HisK_dim/P_sf"/>
</dbReference>
<evidence type="ECO:0000256" key="3">
    <source>
        <dbReference type="ARBA" id="ARBA00022553"/>
    </source>
</evidence>
<evidence type="ECO:0000313" key="11">
    <source>
        <dbReference type="Proteomes" id="UP000193648"/>
    </source>
</evidence>
<dbReference type="Gene3D" id="1.10.287.130">
    <property type="match status" value="1"/>
</dbReference>
<accession>A0A1Y2GKL7</accession>
<gene>
    <name evidence="10" type="ORF">BCR41DRAFT_397057</name>
</gene>
<feature type="compositionally biased region" description="Polar residues" evidence="7">
    <location>
        <begin position="1097"/>
        <end position="1108"/>
    </location>
</feature>
<dbReference type="GO" id="GO:0005886">
    <property type="term" value="C:plasma membrane"/>
    <property type="evidence" value="ECO:0007669"/>
    <property type="project" value="TreeGrafter"/>
</dbReference>
<evidence type="ECO:0000313" key="10">
    <source>
        <dbReference type="EMBL" id="ORZ13897.1"/>
    </source>
</evidence>
<dbReference type="SUPFAM" id="SSF55781">
    <property type="entry name" value="GAF domain-like"/>
    <property type="match status" value="1"/>
</dbReference>
<feature type="compositionally biased region" description="Low complexity" evidence="7">
    <location>
        <begin position="1536"/>
        <end position="1557"/>
    </location>
</feature>
<dbReference type="RefSeq" id="XP_021880681.1">
    <property type="nucleotide sequence ID" value="XM_022028860.1"/>
</dbReference>
<feature type="modified residue" description="4-aspartylphosphate" evidence="6">
    <location>
        <position position="1679"/>
    </location>
</feature>
<dbReference type="InterPro" id="IPR003018">
    <property type="entry name" value="GAF"/>
</dbReference>
<comment type="caution">
    <text evidence="10">The sequence shown here is derived from an EMBL/GenBank/DDBJ whole genome shotgun (WGS) entry which is preliminary data.</text>
</comment>
<dbReference type="InterPro" id="IPR029016">
    <property type="entry name" value="GAF-like_dom_sf"/>
</dbReference>
<feature type="region of interest" description="Disordered" evidence="7">
    <location>
        <begin position="47"/>
        <end position="95"/>
    </location>
</feature>
<dbReference type="Pfam" id="PF00072">
    <property type="entry name" value="Response_reg"/>
    <property type="match status" value="1"/>
</dbReference>
<evidence type="ECO:0000256" key="1">
    <source>
        <dbReference type="ARBA" id="ARBA00000085"/>
    </source>
</evidence>
<proteinExistence type="predicted"/>
<dbReference type="GeneID" id="33570703"/>
<dbReference type="SUPFAM" id="SSF52172">
    <property type="entry name" value="CheY-like"/>
    <property type="match status" value="1"/>
</dbReference>
<feature type="region of interest" description="Disordered" evidence="7">
    <location>
        <begin position="1521"/>
        <end position="1577"/>
    </location>
</feature>
<dbReference type="SMART" id="SM00388">
    <property type="entry name" value="HisKA"/>
    <property type="match status" value="1"/>
</dbReference>
<dbReference type="SMART" id="SM00448">
    <property type="entry name" value="REC"/>
    <property type="match status" value="1"/>
</dbReference>
<dbReference type="InterPro" id="IPR036890">
    <property type="entry name" value="HATPase_C_sf"/>
</dbReference>
<feature type="compositionally biased region" description="Low complexity" evidence="7">
    <location>
        <begin position="155"/>
        <end position="166"/>
    </location>
</feature>
<evidence type="ECO:0000256" key="2">
    <source>
        <dbReference type="ARBA" id="ARBA00012438"/>
    </source>
</evidence>
<feature type="compositionally biased region" description="Low complexity" evidence="7">
    <location>
        <begin position="1058"/>
        <end position="1081"/>
    </location>
</feature>
<dbReference type="InterPro" id="IPR005467">
    <property type="entry name" value="His_kinase_dom"/>
</dbReference>
<evidence type="ECO:0000256" key="6">
    <source>
        <dbReference type="PROSITE-ProRule" id="PRU00169"/>
    </source>
</evidence>
<feature type="domain" description="Response regulatory" evidence="9">
    <location>
        <begin position="1622"/>
        <end position="1786"/>
    </location>
</feature>
<dbReference type="CDD" id="cd00082">
    <property type="entry name" value="HisKA"/>
    <property type="match status" value="1"/>
</dbReference>
<evidence type="ECO:0000259" key="8">
    <source>
        <dbReference type="PROSITE" id="PS50109"/>
    </source>
</evidence>
<comment type="catalytic activity">
    <reaction evidence="1">
        <text>ATP + protein L-histidine = ADP + protein N-phospho-L-histidine.</text>
        <dbReference type="EC" id="2.7.13.3"/>
    </reaction>
</comment>
<dbReference type="Gene3D" id="3.30.450.40">
    <property type="match status" value="1"/>
</dbReference>
<evidence type="ECO:0000256" key="5">
    <source>
        <dbReference type="ARBA" id="ARBA00022777"/>
    </source>
</evidence>
<feature type="domain" description="Histidine kinase" evidence="8">
    <location>
        <begin position="1150"/>
        <end position="1267"/>
    </location>
</feature>
<dbReference type="SUPFAM" id="SSF47384">
    <property type="entry name" value="Homodimeric domain of signal transducing histidine kinase"/>
    <property type="match status" value="1"/>
</dbReference>
<dbReference type="InterPro" id="IPR001789">
    <property type="entry name" value="Sig_transdc_resp-reg_receiver"/>
</dbReference>
<dbReference type="InterPro" id="IPR004358">
    <property type="entry name" value="Sig_transdc_His_kin-like_C"/>
</dbReference>
<keyword evidence="11" id="KW-1185">Reference proteome</keyword>
<keyword evidence="3 6" id="KW-0597">Phosphoprotein</keyword>
<dbReference type="PRINTS" id="PR00344">
    <property type="entry name" value="BCTRLSENSOR"/>
</dbReference>
<evidence type="ECO:0000256" key="7">
    <source>
        <dbReference type="SAM" id="MobiDB-lite"/>
    </source>
</evidence>
<dbReference type="PANTHER" id="PTHR43047:SF72">
    <property type="entry name" value="OSMOSENSING HISTIDINE PROTEIN KINASE SLN1"/>
    <property type="match status" value="1"/>
</dbReference>
<dbReference type="STRING" id="64571.A0A1Y2GKL7"/>
<dbReference type="Pfam" id="PF01590">
    <property type="entry name" value="GAF"/>
    <property type="match status" value="1"/>
</dbReference>
<dbReference type="SMART" id="SM00387">
    <property type="entry name" value="HATPase_c"/>
    <property type="match status" value="1"/>
</dbReference>